<dbReference type="PANTHER" id="PTHR43312">
    <property type="entry name" value="D-THREO-ALDOSE 1-DEHYDROGENASE"/>
    <property type="match status" value="1"/>
</dbReference>
<sequence length="307" mass="34119">MNMRRLGHSDLTIGEIGLGCMSLGTDKEAAIHTVHEAMDRGVNFLDTADLYDDGRNEELVGQAIKGRRSKVILATKVGNRREAGKNVVWDASKSYIVSAVKESLRRLGTDYIDLYQLHGGTLEDPMEETIEAFEELKQSGIIRYYGISSIRPKVIQAYAEMSNIASVMSQYSILDRRPEEQVLPLLEQKGISLIARGPLARGILTDKGMDKIHKGYLNYSTDELLSLIHKIDAIVQTAKEDKASLTGVALRYPLQHSSVACIIPGASSLEQLDNNLREGNQTGLRSAVYHKLQQITHAQSYEKIHKL</sequence>
<dbReference type="InterPro" id="IPR023210">
    <property type="entry name" value="NADP_OxRdtase_dom"/>
</dbReference>
<name>A0ABS4JHM9_9BACL</name>
<dbReference type="Pfam" id="PF00248">
    <property type="entry name" value="Aldo_ket_red"/>
    <property type="match status" value="1"/>
</dbReference>
<dbReference type="InterPro" id="IPR036812">
    <property type="entry name" value="NAD(P)_OxRdtase_dom_sf"/>
</dbReference>
<dbReference type="PANTHER" id="PTHR43312:SF1">
    <property type="entry name" value="NADP-DEPENDENT OXIDOREDUCTASE DOMAIN-CONTAINING PROTEIN"/>
    <property type="match status" value="1"/>
</dbReference>
<feature type="domain" description="NADP-dependent oxidoreductase" evidence="1">
    <location>
        <begin position="15"/>
        <end position="294"/>
    </location>
</feature>
<comment type="caution">
    <text evidence="2">The sequence shown here is derived from an EMBL/GenBank/DDBJ whole genome shotgun (WGS) entry which is preliminary data.</text>
</comment>
<dbReference type="InterPro" id="IPR053135">
    <property type="entry name" value="AKR2_Oxidoreductase"/>
</dbReference>
<dbReference type="Proteomes" id="UP001519288">
    <property type="component" value="Unassembled WGS sequence"/>
</dbReference>
<dbReference type="SUPFAM" id="SSF51430">
    <property type="entry name" value="NAD(P)-linked oxidoreductase"/>
    <property type="match status" value="1"/>
</dbReference>
<gene>
    <name evidence="2" type="ORF">J2Z69_002277</name>
</gene>
<dbReference type="CDD" id="cd19086">
    <property type="entry name" value="AKR_AKR11C1"/>
    <property type="match status" value="1"/>
</dbReference>
<dbReference type="RefSeq" id="WP_209862192.1">
    <property type="nucleotide sequence ID" value="NZ_JAGGLD010000003.1"/>
</dbReference>
<evidence type="ECO:0000259" key="1">
    <source>
        <dbReference type="Pfam" id="PF00248"/>
    </source>
</evidence>
<evidence type="ECO:0000313" key="3">
    <source>
        <dbReference type="Proteomes" id="UP001519288"/>
    </source>
</evidence>
<protein>
    <submittedName>
        <fullName evidence="2">Aryl-alcohol dehydrogenase-like predicted oxidoreductase</fullName>
    </submittedName>
</protein>
<accession>A0ABS4JHM9</accession>
<organism evidence="2 3">
    <name type="scientific">Paenibacillus shirakamiensis</name>
    <dbReference type="NCBI Taxonomy" id="1265935"/>
    <lineage>
        <taxon>Bacteria</taxon>
        <taxon>Bacillati</taxon>
        <taxon>Bacillota</taxon>
        <taxon>Bacilli</taxon>
        <taxon>Bacillales</taxon>
        <taxon>Paenibacillaceae</taxon>
        <taxon>Paenibacillus</taxon>
    </lineage>
</organism>
<dbReference type="Gene3D" id="3.20.20.100">
    <property type="entry name" value="NADP-dependent oxidoreductase domain"/>
    <property type="match status" value="1"/>
</dbReference>
<evidence type="ECO:0000313" key="2">
    <source>
        <dbReference type="EMBL" id="MBP2001234.1"/>
    </source>
</evidence>
<dbReference type="EMBL" id="JAGGLD010000003">
    <property type="protein sequence ID" value="MBP2001234.1"/>
    <property type="molecule type" value="Genomic_DNA"/>
</dbReference>
<dbReference type="PRINTS" id="PR00069">
    <property type="entry name" value="ALDKETRDTASE"/>
</dbReference>
<dbReference type="InterPro" id="IPR020471">
    <property type="entry name" value="AKR"/>
</dbReference>
<keyword evidence="3" id="KW-1185">Reference proteome</keyword>
<proteinExistence type="predicted"/>
<reference evidence="2 3" key="1">
    <citation type="submission" date="2021-03" db="EMBL/GenBank/DDBJ databases">
        <title>Genomic Encyclopedia of Type Strains, Phase IV (KMG-IV): sequencing the most valuable type-strain genomes for metagenomic binning, comparative biology and taxonomic classification.</title>
        <authorList>
            <person name="Goeker M."/>
        </authorList>
    </citation>
    <scope>NUCLEOTIDE SEQUENCE [LARGE SCALE GENOMIC DNA]</scope>
    <source>
        <strain evidence="2 3">DSM 26806</strain>
    </source>
</reference>